<dbReference type="Proteomes" id="UP000029120">
    <property type="component" value="Chromosome 4"/>
</dbReference>
<reference evidence="3" key="1">
    <citation type="journal article" date="2015" name="Nat. Plants">
        <title>Genome expansion of Arabis alpina linked with retrotransposition and reduced symmetric DNA methylation.</title>
        <authorList>
            <person name="Willing E.M."/>
            <person name="Rawat V."/>
            <person name="Mandakova T."/>
            <person name="Maumus F."/>
            <person name="James G.V."/>
            <person name="Nordstroem K.J."/>
            <person name="Becker C."/>
            <person name="Warthmann N."/>
            <person name="Chica C."/>
            <person name="Szarzynska B."/>
            <person name="Zytnicki M."/>
            <person name="Albani M.C."/>
            <person name="Kiefer C."/>
            <person name="Bergonzi S."/>
            <person name="Castaings L."/>
            <person name="Mateos J.L."/>
            <person name="Berns M.C."/>
            <person name="Bujdoso N."/>
            <person name="Piofczyk T."/>
            <person name="de Lorenzo L."/>
            <person name="Barrero-Sicilia C."/>
            <person name="Mateos I."/>
            <person name="Piednoel M."/>
            <person name="Hagmann J."/>
            <person name="Chen-Min-Tao R."/>
            <person name="Iglesias-Fernandez R."/>
            <person name="Schuster S.C."/>
            <person name="Alonso-Blanco C."/>
            <person name="Roudier F."/>
            <person name="Carbonero P."/>
            <person name="Paz-Ares J."/>
            <person name="Davis S.J."/>
            <person name="Pecinka A."/>
            <person name="Quesneville H."/>
            <person name="Colot V."/>
            <person name="Lysak M.A."/>
            <person name="Weigel D."/>
            <person name="Coupland G."/>
            <person name="Schneeberger K."/>
        </authorList>
    </citation>
    <scope>NUCLEOTIDE SEQUENCE [LARGE SCALE GENOMIC DNA]</scope>
    <source>
        <strain evidence="3">cv. Pajares</strain>
    </source>
</reference>
<dbReference type="AlphaFoldDB" id="A0A087H168"/>
<protein>
    <submittedName>
        <fullName evidence="2">Uncharacterized protein</fullName>
    </submittedName>
</protein>
<proteinExistence type="predicted"/>
<sequence>MNPSSFPATSKLHDFTNTESTSEGFGFWGEALASISRNHKKHYWEA</sequence>
<dbReference type="EMBL" id="CM002872">
    <property type="protein sequence ID" value="KFK35870.1"/>
    <property type="molecule type" value="Genomic_DNA"/>
</dbReference>
<feature type="region of interest" description="Disordered" evidence="1">
    <location>
        <begin position="1"/>
        <end position="23"/>
    </location>
</feature>
<keyword evidence="3" id="KW-1185">Reference proteome</keyword>
<organism evidence="2 3">
    <name type="scientific">Arabis alpina</name>
    <name type="common">Alpine rock-cress</name>
    <dbReference type="NCBI Taxonomy" id="50452"/>
    <lineage>
        <taxon>Eukaryota</taxon>
        <taxon>Viridiplantae</taxon>
        <taxon>Streptophyta</taxon>
        <taxon>Embryophyta</taxon>
        <taxon>Tracheophyta</taxon>
        <taxon>Spermatophyta</taxon>
        <taxon>Magnoliopsida</taxon>
        <taxon>eudicotyledons</taxon>
        <taxon>Gunneridae</taxon>
        <taxon>Pentapetalae</taxon>
        <taxon>rosids</taxon>
        <taxon>malvids</taxon>
        <taxon>Brassicales</taxon>
        <taxon>Brassicaceae</taxon>
        <taxon>Arabideae</taxon>
        <taxon>Arabis</taxon>
    </lineage>
</organism>
<evidence type="ECO:0000313" key="3">
    <source>
        <dbReference type="Proteomes" id="UP000029120"/>
    </source>
</evidence>
<accession>A0A087H168</accession>
<name>A0A087H168_ARAAL</name>
<dbReference type="Gramene" id="KFK35870">
    <property type="protein sequence ID" value="KFK35870"/>
    <property type="gene ID" value="AALP_AA4G047500"/>
</dbReference>
<evidence type="ECO:0000313" key="2">
    <source>
        <dbReference type="EMBL" id="KFK35870.1"/>
    </source>
</evidence>
<gene>
    <name evidence="2" type="ordered locus">AALP_Aa4g047500</name>
</gene>
<evidence type="ECO:0000256" key="1">
    <source>
        <dbReference type="SAM" id="MobiDB-lite"/>
    </source>
</evidence>